<accession>S6AHU8</accession>
<dbReference type="RefSeq" id="WP_009206951.1">
    <property type="nucleotide sequence ID" value="NC_022357.1"/>
</dbReference>
<dbReference type="Proteomes" id="UP000015559">
    <property type="component" value="Chromosome"/>
</dbReference>
<dbReference type="KEGG" id="sdr:SCD_n00255"/>
<proteinExistence type="predicted"/>
<dbReference type="EMBL" id="AP013066">
    <property type="protein sequence ID" value="BAN34104.1"/>
    <property type="molecule type" value="Genomic_DNA"/>
</dbReference>
<reference evidence="1 2" key="1">
    <citation type="journal article" date="2012" name="Appl. Environ. Microbiol.">
        <title>Draft genome sequence of a psychrotolerant sulfur-oxidizing bacterium, Sulfuricella denitrificans skB26, and proteomic insights into cold adaptation.</title>
        <authorList>
            <person name="Watanabe T."/>
            <person name="Kojima H."/>
            <person name="Fukui M."/>
        </authorList>
    </citation>
    <scope>NUCLEOTIDE SEQUENCE [LARGE SCALE GENOMIC DNA]</scope>
    <source>
        <strain evidence="2">skB26</strain>
    </source>
</reference>
<evidence type="ECO:0000313" key="2">
    <source>
        <dbReference type="Proteomes" id="UP000015559"/>
    </source>
</evidence>
<protein>
    <submittedName>
        <fullName evidence="1">Uncharacterized protein</fullName>
    </submittedName>
</protein>
<organism evidence="1 2">
    <name type="scientific">Sulfuricella denitrificans (strain DSM 22764 / NBRC 105220 / skB26)</name>
    <dbReference type="NCBI Taxonomy" id="1163617"/>
    <lineage>
        <taxon>Bacteria</taxon>
        <taxon>Pseudomonadati</taxon>
        <taxon>Pseudomonadota</taxon>
        <taxon>Betaproteobacteria</taxon>
        <taxon>Nitrosomonadales</taxon>
        <taxon>Sulfuricellaceae</taxon>
        <taxon>Sulfuricella</taxon>
    </lineage>
</organism>
<dbReference type="AlphaFoldDB" id="S6AHU8"/>
<gene>
    <name evidence="1" type="ORF">SCD_n00255</name>
</gene>
<dbReference type="HOGENOM" id="CLU_114134_0_0_4"/>
<keyword evidence="2" id="KW-1185">Reference proteome</keyword>
<sequence>MITIQPYAALPAVAAKTTLPPQRQTSAGEPAKTADAVTISQAAWDALALSSTNSVDARLTEIKSKDALSRTQEETDYVLAHDTRFAAIRDKMKENHGPDSLTAEELDYAQKAGGLVNTMANLNPAEKTLYNKMVASGNTAAVAGLSQIALIRMMGHTAGGANGTTYDPINTEITAANIEKYFSHSIIDPSGKAQSQFQALIQYLQSNPATA</sequence>
<dbReference type="eggNOG" id="ENOG5032WY4">
    <property type="taxonomic scope" value="Bacteria"/>
</dbReference>
<name>S6AHU8_SULDS</name>
<evidence type="ECO:0000313" key="1">
    <source>
        <dbReference type="EMBL" id="BAN34104.1"/>
    </source>
</evidence>
<dbReference type="OrthoDB" id="8561667at2"/>